<evidence type="ECO:0000313" key="3">
    <source>
        <dbReference type="Proteomes" id="UP001604277"/>
    </source>
</evidence>
<name>A0ABD1NZV9_9LAMI</name>
<reference evidence="3" key="1">
    <citation type="submission" date="2024-07" db="EMBL/GenBank/DDBJ databases">
        <title>Two chromosome-level genome assemblies of Korean endemic species Abeliophyllum distichum and Forsythia ovata (Oleaceae).</title>
        <authorList>
            <person name="Jang H."/>
        </authorList>
    </citation>
    <scope>NUCLEOTIDE SEQUENCE [LARGE SCALE GENOMIC DNA]</scope>
</reference>
<organism evidence="2 3">
    <name type="scientific">Forsythia ovata</name>
    <dbReference type="NCBI Taxonomy" id="205694"/>
    <lineage>
        <taxon>Eukaryota</taxon>
        <taxon>Viridiplantae</taxon>
        <taxon>Streptophyta</taxon>
        <taxon>Embryophyta</taxon>
        <taxon>Tracheophyta</taxon>
        <taxon>Spermatophyta</taxon>
        <taxon>Magnoliopsida</taxon>
        <taxon>eudicotyledons</taxon>
        <taxon>Gunneridae</taxon>
        <taxon>Pentapetalae</taxon>
        <taxon>asterids</taxon>
        <taxon>lamiids</taxon>
        <taxon>Lamiales</taxon>
        <taxon>Oleaceae</taxon>
        <taxon>Forsythieae</taxon>
        <taxon>Forsythia</taxon>
    </lineage>
</organism>
<accession>A0ABD1NZV9</accession>
<sequence length="174" mass="20645">MKGTTEVPQEYDQRYMFFFVHAGLGEQRNGVPGTDDVSESPDHSGFRDFSLGFNDDENVLREAFLSALLWFTHNHQRQGLRKRPNQPRCITSRYGWSSRSYRKKDKARGRSRRVPRRRRRYRELRQPEEGPFAIILLRISTKRCVQSFAQTSRLSVSCWTARIRWIRHPSRSKV</sequence>
<gene>
    <name evidence="2" type="ORF">Fot_56556</name>
</gene>
<keyword evidence="3" id="KW-1185">Reference proteome</keyword>
<comment type="caution">
    <text evidence="2">The sequence shown here is derived from an EMBL/GenBank/DDBJ whole genome shotgun (WGS) entry which is preliminary data.</text>
</comment>
<evidence type="ECO:0000256" key="1">
    <source>
        <dbReference type="SAM" id="MobiDB-lite"/>
    </source>
</evidence>
<protein>
    <submittedName>
        <fullName evidence="2">Uncharacterized protein</fullName>
    </submittedName>
</protein>
<dbReference type="EMBL" id="JBFOLJ010000045">
    <property type="protein sequence ID" value="KAL2457145.1"/>
    <property type="molecule type" value="Genomic_DNA"/>
</dbReference>
<proteinExistence type="predicted"/>
<dbReference type="Proteomes" id="UP001604277">
    <property type="component" value="Unassembled WGS sequence"/>
</dbReference>
<dbReference type="AlphaFoldDB" id="A0ABD1NZV9"/>
<evidence type="ECO:0000313" key="2">
    <source>
        <dbReference type="EMBL" id="KAL2457145.1"/>
    </source>
</evidence>
<feature type="region of interest" description="Disordered" evidence="1">
    <location>
        <begin position="100"/>
        <end position="121"/>
    </location>
</feature>